<keyword evidence="3" id="KW-1185">Reference proteome</keyword>
<organism evidence="2 3">
    <name type="scientific">Aerophototrophica crusticola</name>
    <dbReference type="NCBI Taxonomy" id="1709002"/>
    <lineage>
        <taxon>Bacteria</taxon>
        <taxon>Pseudomonadati</taxon>
        <taxon>Pseudomonadota</taxon>
        <taxon>Alphaproteobacteria</taxon>
        <taxon>Rhodospirillales</taxon>
        <taxon>Rhodospirillaceae</taxon>
        <taxon>Aerophototrophica</taxon>
    </lineage>
</organism>
<protein>
    <recommendedName>
        <fullName evidence="1">Serine aminopeptidase S33 domain-containing protein</fullName>
    </recommendedName>
</protein>
<sequence length="290" mass="31780">MDGGTAQVGEQDVTLATADGRTLAATRFTPARVGRPPVLIAPATAVRRGYYARFARFLAGLGHPVLTLDYRGVGGSLQGPVRRYRARMQDWGRQDLDAALRHVAEWQPGQAPLVVAHSVGGQVLPLAESAHTVAGLYLVASQSGAPRHWKGLDKAKLAAFWYGLVPVLTRLHGHLPGYAMGSEPLPLGIAREWARWGRHPDYILGHLPELRDRFKALSFPIRQVSFSDDFYCPEPAAAELLSWYGGTAKTHRHLRPADIGAKAIGHFGYFRDRFAAALWQDAADWLAAPR</sequence>
<reference evidence="2" key="1">
    <citation type="submission" date="2020-04" db="EMBL/GenBank/DDBJ databases">
        <title>A desert anoxygenic phototrophic bacterium fixes CO2 using RubisCO under aerobic conditions.</title>
        <authorList>
            <person name="Tang K."/>
        </authorList>
    </citation>
    <scope>NUCLEOTIDE SEQUENCE [LARGE SCALE GENOMIC DNA]</scope>
    <source>
        <strain evidence="2">MIMtkB3</strain>
    </source>
</reference>
<dbReference type="InterPro" id="IPR029058">
    <property type="entry name" value="AB_hydrolase_fold"/>
</dbReference>
<name>A0A858RBA1_9PROT</name>
<dbReference type="InterPro" id="IPR017208">
    <property type="entry name" value="UCP037442_abhydr"/>
</dbReference>
<feature type="domain" description="Serine aminopeptidase S33" evidence="1">
    <location>
        <begin position="48"/>
        <end position="149"/>
    </location>
</feature>
<accession>A0A858RBA1</accession>
<dbReference type="KEGG" id="acru:HHL28_17560"/>
<dbReference type="AlphaFoldDB" id="A0A858RBA1"/>
<dbReference type="SUPFAM" id="SSF53474">
    <property type="entry name" value="alpha/beta-Hydrolases"/>
    <property type="match status" value="1"/>
</dbReference>
<gene>
    <name evidence="2" type="ORF">HHL28_17560</name>
</gene>
<dbReference type="PIRSF" id="PIRSF037442">
    <property type="entry name" value="UCP037442_abhydr"/>
    <property type="match status" value="1"/>
</dbReference>
<dbReference type="Proteomes" id="UP000501891">
    <property type="component" value="Chromosome"/>
</dbReference>
<evidence type="ECO:0000313" key="3">
    <source>
        <dbReference type="Proteomes" id="UP000501891"/>
    </source>
</evidence>
<dbReference type="Gene3D" id="3.40.50.1820">
    <property type="entry name" value="alpha/beta hydrolase"/>
    <property type="match status" value="1"/>
</dbReference>
<dbReference type="Pfam" id="PF12146">
    <property type="entry name" value="Hydrolase_4"/>
    <property type="match status" value="1"/>
</dbReference>
<proteinExistence type="predicted"/>
<dbReference type="InterPro" id="IPR022742">
    <property type="entry name" value="Hydrolase_4"/>
</dbReference>
<evidence type="ECO:0000259" key="1">
    <source>
        <dbReference type="Pfam" id="PF12146"/>
    </source>
</evidence>
<evidence type="ECO:0000313" key="2">
    <source>
        <dbReference type="EMBL" id="QJE74627.1"/>
    </source>
</evidence>
<dbReference type="EMBL" id="CP051775">
    <property type="protein sequence ID" value="QJE74627.1"/>
    <property type="molecule type" value="Genomic_DNA"/>
</dbReference>